<accession>A0AAW7T3E0</accession>
<feature type="region of interest" description="Disordered" evidence="1">
    <location>
        <begin position="117"/>
        <end position="136"/>
    </location>
</feature>
<evidence type="ECO:0000313" key="3">
    <source>
        <dbReference type="Proteomes" id="UP001171620"/>
    </source>
</evidence>
<comment type="caution">
    <text evidence="2">The sequence shown here is derived from an EMBL/GenBank/DDBJ whole genome shotgun (WGS) entry which is preliminary data.</text>
</comment>
<evidence type="ECO:0000256" key="1">
    <source>
        <dbReference type="SAM" id="MobiDB-lite"/>
    </source>
</evidence>
<proteinExistence type="predicted"/>
<sequence>MNWSKFGKVQIIGLLKEVVAARTQRRKTPWVVIRSALAGSSGVRLVSSSMHLGKVDRYTASACGCAIAAVNNITPRHPPCDRNDARLTARLVCNATEWRAFRRIGSASVRARYLNRRAPRLPKPPGPKHAADRGNGSRRLPHFLLMFQRSVETARLQARRWYAARAAHARTTSFIRMSHSPKRTVA</sequence>
<reference evidence="2" key="1">
    <citation type="submission" date="2023-07" db="EMBL/GenBank/DDBJ databases">
        <title>A collection of bacterial strains from the Burkholderia cepacia Research Laboratory and Repository.</title>
        <authorList>
            <person name="Lipuma J."/>
            <person name="Spilker T."/>
            <person name="Caverly L."/>
        </authorList>
    </citation>
    <scope>NUCLEOTIDE SEQUENCE</scope>
    <source>
        <strain evidence="2">AU44268</strain>
    </source>
</reference>
<dbReference type="EMBL" id="JAUJRV010000009">
    <property type="protein sequence ID" value="MDN7796065.1"/>
    <property type="molecule type" value="Genomic_DNA"/>
</dbReference>
<dbReference type="Proteomes" id="UP001171620">
    <property type="component" value="Unassembled WGS sequence"/>
</dbReference>
<dbReference type="AlphaFoldDB" id="A0AAW7T3E0"/>
<evidence type="ECO:0000313" key="2">
    <source>
        <dbReference type="EMBL" id="MDN7796065.1"/>
    </source>
</evidence>
<name>A0AAW7T3E0_BURVI</name>
<gene>
    <name evidence="2" type="ORF">QZM33_14080</name>
</gene>
<protein>
    <submittedName>
        <fullName evidence="2">Uncharacterized protein</fullName>
    </submittedName>
</protein>
<dbReference type="RefSeq" id="WP_155627868.1">
    <property type="nucleotide sequence ID" value="NZ_CADFER010000002.1"/>
</dbReference>
<organism evidence="2 3">
    <name type="scientific">Burkholderia vietnamiensis</name>
    <dbReference type="NCBI Taxonomy" id="60552"/>
    <lineage>
        <taxon>Bacteria</taxon>
        <taxon>Pseudomonadati</taxon>
        <taxon>Pseudomonadota</taxon>
        <taxon>Betaproteobacteria</taxon>
        <taxon>Burkholderiales</taxon>
        <taxon>Burkholderiaceae</taxon>
        <taxon>Burkholderia</taxon>
        <taxon>Burkholderia cepacia complex</taxon>
    </lineage>
</organism>